<dbReference type="GO" id="GO:0061630">
    <property type="term" value="F:ubiquitin protein ligase activity"/>
    <property type="evidence" value="ECO:0007669"/>
    <property type="project" value="TreeGrafter"/>
</dbReference>
<dbReference type="PROSITE" id="PS50089">
    <property type="entry name" value="ZF_RING_2"/>
    <property type="match status" value="1"/>
</dbReference>
<evidence type="ECO:0000256" key="4">
    <source>
        <dbReference type="PROSITE-ProRule" id="PRU00175"/>
    </source>
</evidence>
<dbReference type="GO" id="GO:0016567">
    <property type="term" value="P:protein ubiquitination"/>
    <property type="evidence" value="ECO:0007669"/>
    <property type="project" value="TreeGrafter"/>
</dbReference>
<dbReference type="PANTHER" id="PTHR15710">
    <property type="entry name" value="E3 UBIQUITIN-PROTEIN LIGASE PRAJA"/>
    <property type="match status" value="1"/>
</dbReference>
<protein>
    <recommendedName>
        <fullName evidence="5">RING-type domain-containing protein</fullName>
    </recommendedName>
</protein>
<evidence type="ECO:0000313" key="7">
    <source>
        <dbReference type="Proteomes" id="UP000499080"/>
    </source>
</evidence>
<dbReference type="GO" id="GO:0008270">
    <property type="term" value="F:zinc ion binding"/>
    <property type="evidence" value="ECO:0007669"/>
    <property type="project" value="UniProtKB-KW"/>
</dbReference>
<dbReference type="Proteomes" id="UP000499080">
    <property type="component" value="Unassembled WGS sequence"/>
</dbReference>
<organism evidence="6 7">
    <name type="scientific">Araneus ventricosus</name>
    <name type="common">Orbweaver spider</name>
    <name type="synonym">Epeira ventricosa</name>
    <dbReference type="NCBI Taxonomy" id="182803"/>
    <lineage>
        <taxon>Eukaryota</taxon>
        <taxon>Metazoa</taxon>
        <taxon>Ecdysozoa</taxon>
        <taxon>Arthropoda</taxon>
        <taxon>Chelicerata</taxon>
        <taxon>Arachnida</taxon>
        <taxon>Araneae</taxon>
        <taxon>Araneomorphae</taxon>
        <taxon>Entelegynae</taxon>
        <taxon>Araneoidea</taxon>
        <taxon>Araneidae</taxon>
        <taxon>Araneus</taxon>
    </lineage>
</organism>
<evidence type="ECO:0000259" key="5">
    <source>
        <dbReference type="PROSITE" id="PS50089"/>
    </source>
</evidence>
<dbReference type="InterPro" id="IPR013083">
    <property type="entry name" value="Znf_RING/FYVE/PHD"/>
</dbReference>
<dbReference type="Gene3D" id="3.30.40.10">
    <property type="entry name" value="Zinc/RING finger domain, C3HC4 (zinc finger)"/>
    <property type="match status" value="1"/>
</dbReference>
<accession>A0A4Y2QTL0</accession>
<dbReference type="OrthoDB" id="1714475at2759"/>
<reference evidence="6 7" key="1">
    <citation type="journal article" date="2019" name="Sci. Rep.">
        <title>Orb-weaving spider Araneus ventricosus genome elucidates the spidroin gene catalogue.</title>
        <authorList>
            <person name="Kono N."/>
            <person name="Nakamura H."/>
            <person name="Ohtoshi R."/>
            <person name="Moran D.A.P."/>
            <person name="Shinohara A."/>
            <person name="Yoshida Y."/>
            <person name="Fujiwara M."/>
            <person name="Mori M."/>
            <person name="Tomita M."/>
            <person name="Arakawa K."/>
        </authorList>
    </citation>
    <scope>NUCLEOTIDE SEQUENCE [LARGE SCALE GENOMIC DNA]</scope>
</reference>
<dbReference type="AlphaFoldDB" id="A0A4Y2QTL0"/>
<gene>
    <name evidence="6" type="ORF">AVEN_248329_1</name>
</gene>
<evidence type="ECO:0000256" key="3">
    <source>
        <dbReference type="ARBA" id="ARBA00022833"/>
    </source>
</evidence>
<name>A0A4Y2QTL0_ARAVE</name>
<dbReference type="EMBL" id="BGPR01014761">
    <property type="protein sequence ID" value="GBN66576.1"/>
    <property type="molecule type" value="Genomic_DNA"/>
</dbReference>
<dbReference type="SUPFAM" id="SSF57850">
    <property type="entry name" value="RING/U-box"/>
    <property type="match status" value="1"/>
</dbReference>
<dbReference type="GO" id="GO:0005737">
    <property type="term" value="C:cytoplasm"/>
    <property type="evidence" value="ECO:0007669"/>
    <property type="project" value="TreeGrafter"/>
</dbReference>
<keyword evidence="7" id="KW-1185">Reference proteome</keyword>
<comment type="caution">
    <text evidence="6">The sequence shown here is derived from an EMBL/GenBank/DDBJ whole genome shotgun (WGS) entry which is preliminary data.</text>
</comment>
<dbReference type="InterPro" id="IPR001841">
    <property type="entry name" value="Znf_RING"/>
</dbReference>
<keyword evidence="3" id="KW-0862">Zinc</keyword>
<keyword evidence="1" id="KW-0479">Metal-binding</keyword>
<dbReference type="SMART" id="SM00184">
    <property type="entry name" value="RING"/>
    <property type="match status" value="1"/>
</dbReference>
<feature type="domain" description="RING-type" evidence="5">
    <location>
        <begin position="207"/>
        <end position="245"/>
    </location>
</feature>
<evidence type="ECO:0000256" key="1">
    <source>
        <dbReference type="ARBA" id="ARBA00022723"/>
    </source>
</evidence>
<keyword evidence="2 4" id="KW-0863">Zinc-finger</keyword>
<evidence type="ECO:0000313" key="6">
    <source>
        <dbReference type="EMBL" id="GBN66576.1"/>
    </source>
</evidence>
<dbReference type="PANTHER" id="PTHR15710:SF77">
    <property type="entry name" value="RING-H2 FINGER PROTEIN ATL21B"/>
    <property type="match status" value="1"/>
</dbReference>
<proteinExistence type="predicted"/>
<sequence>MGENLLRYIRNGSLPFFWINYLAKVGMKILSLGQSSELLSMKRMSLGQSSELSSMKFRLIACLRIVMLSFANYVNQVRGILESLPPPEVIPMGMDRSAVTDRILDQLQKIVKSESVETVRVFHGFSEINPFERNEAFREHAKESLPWAVWKIDGIKGLVKIAIDHYLKNGGPMECEEEEWKKLGELMMESIFSARWPVGALQPKPECSICTEPLYTQMKLPCGHAFHMECTVRWLERSNSCPLCRAFF</sequence>
<evidence type="ECO:0000256" key="2">
    <source>
        <dbReference type="ARBA" id="ARBA00022771"/>
    </source>
</evidence>
<dbReference type="Pfam" id="PF13639">
    <property type="entry name" value="zf-RING_2"/>
    <property type="match status" value="1"/>
</dbReference>